<dbReference type="EMBL" id="LUGG01000015">
    <property type="protein sequence ID" value="OBZ69651.1"/>
    <property type="molecule type" value="Genomic_DNA"/>
</dbReference>
<comment type="caution">
    <text evidence="1">The sequence shown here is derived from an EMBL/GenBank/DDBJ whole genome shotgun (WGS) entry which is preliminary data.</text>
</comment>
<sequence>MLRSSTSSLSRFPNCPCSGAIPDPSAASSTHYVSTHPSSHPLQRHSSVALSQIPRPCDTCTARICDSGHCATFALAPPASAAPTCFIPPHSLVHGGMKYRATRTLSCVVLLNQGLTHTGIFLDDSEPSLTVHVHDLHPQRAARDLPLGCHLRRELLERMYTSNGVSPLSNLRLWCKEAISQTAGPSFATGIPVKLFKGSGTG</sequence>
<keyword evidence="2" id="KW-1185">Reference proteome</keyword>
<accession>A0A1C7LY89</accession>
<evidence type="ECO:0000313" key="2">
    <source>
        <dbReference type="Proteomes" id="UP000092993"/>
    </source>
</evidence>
<reference evidence="1 2" key="1">
    <citation type="submission" date="2016-03" db="EMBL/GenBank/DDBJ databases">
        <title>Whole genome sequencing of Grifola frondosa 9006-11.</title>
        <authorList>
            <person name="Min B."/>
            <person name="Park H."/>
            <person name="Kim J.-G."/>
            <person name="Cho H."/>
            <person name="Oh Y.-L."/>
            <person name="Kong W.-S."/>
            <person name="Choi I.-G."/>
        </authorList>
    </citation>
    <scope>NUCLEOTIDE SEQUENCE [LARGE SCALE GENOMIC DNA]</scope>
    <source>
        <strain evidence="1 2">9006-11</strain>
    </source>
</reference>
<dbReference type="AlphaFoldDB" id="A0A1C7LY89"/>
<organism evidence="1 2">
    <name type="scientific">Grifola frondosa</name>
    <name type="common">Maitake</name>
    <name type="synonym">Polyporus frondosus</name>
    <dbReference type="NCBI Taxonomy" id="5627"/>
    <lineage>
        <taxon>Eukaryota</taxon>
        <taxon>Fungi</taxon>
        <taxon>Dikarya</taxon>
        <taxon>Basidiomycota</taxon>
        <taxon>Agaricomycotina</taxon>
        <taxon>Agaricomycetes</taxon>
        <taxon>Polyporales</taxon>
        <taxon>Grifolaceae</taxon>
        <taxon>Grifola</taxon>
    </lineage>
</organism>
<protein>
    <submittedName>
        <fullName evidence="1">Uncharacterized protein</fullName>
    </submittedName>
</protein>
<dbReference type="Proteomes" id="UP000092993">
    <property type="component" value="Unassembled WGS sequence"/>
</dbReference>
<proteinExistence type="predicted"/>
<evidence type="ECO:0000313" key="1">
    <source>
        <dbReference type="EMBL" id="OBZ69651.1"/>
    </source>
</evidence>
<name>A0A1C7LY89_GRIFR</name>
<gene>
    <name evidence="1" type="ORF">A0H81_10331</name>
</gene>